<evidence type="ECO:0000313" key="1">
    <source>
        <dbReference type="EMBL" id="JAH50566.1"/>
    </source>
</evidence>
<dbReference type="EMBL" id="GBXM01058011">
    <property type="protein sequence ID" value="JAH50566.1"/>
    <property type="molecule type" value="Transcribed_RNA"/>
</dbReference>
<organism evidence="1">
    <name type="scientific">Anguilla anguilla</name>
    <name type="common">European freshwater eel</name>
    <name type="synonym">Muraena anguilla</name>
    <dbReference type="NCBI Taxonomy" id="7936"/>
    <lineage>
        <taxon>Eukaryota</taxon>
        <taxon>Metazoa</taxon>
        <taxon>Chordata</taxon>
        <taxon>Craniata</taxon>
        <taxon>Vertebrata</taxon>
        <taxon>Euteleostomi</taxon>
        <taxon>Actinopterygii</taxon>
        <taxon>Neopterygii</taxon>
        <taxon>Teleostei</taxon>
        <taxon>Anguilliformes</taxon>
        <taxon>Anguillidae</taxon>
        <taxon>Anguilla</taxon>
    </lineage>
</organism>
<protein>
    <submittedName>
        <fullName evidence="1">Uncharacterized protein</fullName>
    </submittedName>
</protein>
<sequence length="39" mass="4471">MFCHPALQPTLLISKTLTHIHANHLHAYMKCIFLATLLQ</sequence>
<dbReference type="AlphaFoldDB" id="A0A0E9TAC1"/>
<accession>A0A0E9TAC1</accession>
<proteinExistence type="predicted"/>
<reference evidence="1" key="1">
    <citation type="submission" date="2014-11" db="EMBL/GenBank/DDBJ databases">
        <authorList>
            <person name="Amaro Gonzalez C."/>
        </authorList>
    </citation>
    <scope>NUCLEOTIDE SEQUENCE</scope>
</reference>
<name>A0A0E9TAC1_ANGAN</name>
<reference evidence="1" key="2">
    <citation type="journal article" date="2015" name="Fish Shellfish Immunol.">
        <title>Early steps in the European eel (Anguilla anguilla)-Vibrio vulnificus interaction in the gills: Role of the RtxA13 toxin.</title>
        <authorList>
            <person name="Callol A."/>
            <person name="Pajuelo D."/>
            <person name="Ebbesson L."/>
            <person name="Teles M."/>
            <person name="MacKenzie S."/>
            <person name="Amaro C."/>
        </authorList>
    </citation>
    <scope>NUCLEOTIDE SEQUENCE</scope>
</reference>